<dbReference type="CDD" id="cd21651">
    <property type="entry name" value="ORF4b_MERS-CoV-like"/>
    <property type="match status" value="1"/>
</dbReference>
<dbReference type="EMBL" id="MG596803">
    <property type="protein sequence ID" value="AUM60027.1"/>
    <property type="molecule type" value="Genomic_RNA"/>
</dbReference>
<proteinExistence type="predicted"/>
<gene>
    <name evidence="1" type="primary">ORF4b</name>
</gene>
<sequence length="253" mass="29044">MQPDKLPGNCIGKGSLTASSFDGVTRFRKRRHSPPTKQRYVKRRFSPLKLEDIMEVDTSQPTHYLRLIFPSYRQWHCRSGHLIDEVQNWLSAFGDVKPVTEYHLTLTLLCCTEQDLHKDLTPLANILHNVKFDVGGFIIMGKTLVLNAKELVDGYGNTMYVNMAVPHIKEWLKVQGFTLYNSRLPLHMSVAKLHNLTDSQRAYIGSTAYIQQCLTRFFLAPIAVELVSLRVANNGHKQIVKSIPIHHDTFSWW</sequence>
<protein>
    <submittedName>
        <fullName evidence="1">ORF4b protein</fullName>
    </submittedName>
</protein>
<dbReference type="InterPro" id="IPR044321">
    <property type="entry name" value="ORF4b_MERS-CoV-like"/>
</dbReference>
<name>A0A2I6PIX2_MERS</name>
<organism evidence="1">
    <name type="scientific">Middle East respiratory syndrome-related coronavirus</name>
    <name type="common">MERS-CoV</name>
    <dbReference type="NCBI Taxonomy" id="1335626"/>
    <lineage>
        <taxon>Viruses</taxon>
        <taxon>Riboviria</taxon>
        <taxon>Orthornavirae</taxon>
        <taxon>Pisuviricota</taxon>
        <taxon>Pisoniviricetes</taxon>
        <taxon>Nidovirales</taxon>
        <taxon>Cornidovirineae</taxon>
        <taxon>Coronaviridae</taxon>
        <taxon>Orthocoronavirinae</taxon>
        <taxon>Betacoronavirus</taxon>
        <taxon>Merbecovirus</taxon>
        <taxon>Betacoronavirus cameli</taxon>
    </lineage>
</organism>
<reference evidence="1" key="1">
    <citation type="journal article" date="2017" name="Virol. J.">
        <title>Detection and full genome characterization of two beta CoV viruses related to Middle East respiratory syndrome from bats in Italy.</title>
        <authorList>
            <person name="Moreno A."/>
            <person name="Lelli D."/>
            <person name="de Sabato L."/>
            <person name="Zaccaria G."/>
            <person name="Boni A."/>
            <person name="Sozzi E."/>
            <person name="Prosperi A."/>
            <person name="Lavazza A."/>
            <person name="Cella E."/>
            <person name="Castrucci M.R."/>
            <person name="Cicozzi M."/>
            <person name="Vaccari G."/>
        </authorList>
    </citation>
    <scope>NUCLEOTIDE SEQUENCE</scope>
    <source>
        <strain evidence="1">Bat-CoV/P.khulii/Italy/206645-63/2011</strain>
    </source>
</reference>
<accession>A0A2I6PIX2</accession>
<evidence type="ECO:0000313" key="1">
    <source>
        <dbReference type="EMBL" id="AUM60027.1"/>
    </source>
</evidence>